<comment type="similarity">
    <text evidence="1">Belongs to the short-chain dehydrogenases/reductases (SDR) family.</text>
</comment>
<evidence type="ECO:0000313" key="4">
    <source>
        <dbReference type="Proteomes" id="UP001154282"/>
    </source>
</evidence>
<dbReference type="SUPFAM" id="SSF51735">
    <property type="entry name" value="NAD(P)-binding Rossmann-fold domains"/>
    <property type="match status" value="1"/>
</dbReference>
<keyword evidence="2" id="KW-0560">Oxidoreductase</keyword>
<evidence type="ECO:0000313" key="3">
    <source>
        <dbReference type="EMBL" id="CAI0402252.1"/>
    </source>
</evidence>
<gene>
    <name evidence="3" type="ORF">LITE_LOCUS11521</name>
</gene>
<organism evidence="3 4">
    <name type="scientific">Linum tenue</name>
    <dbReference type="NCBI Taxonomy" id="586396"/>
    <lineage>
        <taxon>Eukaryota</taxon>
        <taxon>Viridiplantae</taxon>
        <taxon>Streptophyta</taxon>
        <taxon>Embryophyta</taxon>
        <taxon>Tracheophyta</taxon>
        <taxon>Spermatophyta</taxon>
        <taxon>Magnoliopsida</taxon>
        <taxon>eudicotyledons</taxon>
        <taxon>Gunneridae</taxon>
        <taxon>Pentapetalae</taxon>
        <taxon>rosids</taxon>
        <taxon>fabids</taxon>
        <taxon>Malpighiales</taxon>
        <taxon>Linaceae</taxon>
        <taxon>Linum</taxon>
    </lineage>
</organism>
<dbReference type="EMBL" id="CAMGYJ010000004">
    <property type="protein sequence ID" value="CAI0402252.1"/>
    <property type="molecule type" value="Genomic_DNA"/>
</dbReference>
<dbReference type="InterPro" id="IPR002347">
    <property type="entry name" value="SDR_fam"/>
</dbReference>
<dbReference type="InterPro" id="IPR036291">
    <property type="entry name" value="NAD(P)-bd_dom_sf"/>
</dbReference>
<dbReference type="GO" id="GO:0016491">
    <property type="term" value="F:oxidoreductase activity"/>
    <property type="evidence" value="ECO:0007669"/>
    <property type="project" value="UniProtKB-KW"/>
</dbReference>
<comment type="caution">
    <text evidence="3">The sequence shown here is derived from an EMBL/GenBank/DDBJ whole genome shotgun (WGS) entry which is preliminary data.</text>
</comment>
<dbReference type="PANTHER" id="PTHR43180">
    <property type="entry name" value="3-OXOACYL-(ACYL-CARRIER-PROTEIN) REDUCTASE (AFU_ORTHOLOGUE AFUA_6G11210)"/>
    <property type="match status" value="1"/>
</dbReference>
<reference evidence="3" key="1">
    <citation type="submission" date="2022-08" db="EMBL/GenBank/DDBJ databases">
        <authorList>
            <person name="Gutierrez-Valencia J."/>
        </authorList>
    </citation>
    <scope>NUCLEOTIDE SEQUENCE</scope>
</reference>
<keyword evidence="4" id="KW-1185">Reference proteome</keyword>
<dbReference type="Gene3D" id="3.40.50.720">
    <property type="entry name" value="NAD(P)-binding Rossmann-like Domain"/>
    <property type="match status" value="1"/>
</dbReference>
<evidence type="ECO:0000256" key="1">
    <source>
        <dbReference type="ARBA" id="ARBA00006484"/>
    </source>
</evidence>
<dbReference type="PANTHER" id="PTHR43180:SF81">
    <property type="entry name" value="SHORT CHAIN ALCOHOL DEHYDROGENASE"/>
    <property type="match status" value="1"/>
</dbReference>
<dbReference type="Pfam" id="PF13561">
    <property type="entry name" value="adh_short_C2"/>
    <property type="match status" value="1"/>
</dbReference>
<name>A0AAV0IXM1_9ROSI</name>
<evidence type="ECO:0000256" key="2">
    <source>
        <dbReference type="ARBA" id="ARBA00023002"/>
    </source>
</evidence>
<dbReference type="PRINTS" id="PR00080">
    <property type="entry name" value="SDRFAMILY"/>
</dbReference>
<dbReference type="FunFam" id="3.40.50.720:FF:000084">
    <property type="entry name" value="Short-chain dehydrogenase reductase"/>
    <property type="match status" value="1"/>
</dbReference>
<sequence length="253" mass="25921">MKGASILRLQDKVALITGGASGIGAAAARLFSRHGAKVLVADIKPAESGDAISYIRCDVTSESDVRSAVDAAVSEHGRLDIMFSNAGIMEHQSPAISSFDRATYDAVFGVNVYGAFLAAKHAARVMVPAGKGSIVFTASSVTRSYGQGPHAYTASKHAVVGLTKNLAVELGPHGVRVNCVSPFGVATPLAIGESGLDGDGFRGVIAGMANLKGTFLEAEDVAEAAVYLGSDESKYVSGLNLVVDGAYSLKSAS</sequence>
<protein>
    <submittedName>
        <fullName evidence="3">Uncharacterized protein</fullName>
    </submittedName>
</protein>
<accession>A0AAV0IXM1</accession>
<dbReference type="Proteomes" id="UP001154282">
    <property type="component" value="Unassembled WGS sequence"/>
</dbReference>
<dbReference type="AlphaFoldDB" id="A0AAV0IXM1"/>
<dbReference type="PRINTS" id="PR00081">
    <property type="entry name" value="GDHRDH"/>
</dbReference>
<proteinExistence type="inferred from homology"/>